<name>A0A0N4VBY1_ENTVE</name>
<dbReference type="Proteomes" id="UP000274131">
    <property type="component" value="Unassembled WGS sequence"/>
</dbReference>
<evidence type="ECO:0000256" key="1">
    <source>
        <dbReference type="SAM" id="MobiDB-lite"/>
    </source>
</evidence>
<feature type="region of interest" description="Disordered" evidence="1">
    <location>
        <begin position="40"/>
        <end position="80"/>
    </location>
</feature>
<sequence length="80" mass="9271">MSAGKLEDKMMSVKKIVAYFEGDKKKLKLPEIYYKIFLDEGKPDDNAEDDDEYYSSTSDGLNHHRQRQEGQLAEVNRNAQ</sequence>
<protein>
    <submittedName>
        <fullName evidence="4">NAC domain-containing protein</fullName>
    </submittedName>
</protein>
<dbReference type="WBParaSite" id="EVEC_0000805401-mRNA-1">
    <property type="protein sequence ID" value="EVEC_0000805401-mRNA-1"/>
    <property type="gene ID" value="EVEC_0000805401"/>
</dbReference>
<proteinExistence type="predicted"/>
<dbReference type="EMBL" id="UXUI01008966">
    <property type="protein sequence ID" value="VDD92787.1"/>
    <property type="molecule type" value="Genomic_DNA"/>
</dbReference>
<gene>
    <name evidence="2" type="ORF">EVEC_LOCUS7538</name>
</gene>
<evidence type="ECO:0000313" key="4">
    <source>
        <dbReference type="WBParaSite" id="EVEC_0000805401-mRNA-1"/>
    </source>
</evidence>
<dbReference type="AlphaFoldDB" id="A0A0N4VBY1"/>
<accession>A0A0N4VBY1</accession>
<organism evidence="4">
    <name type="scientific">Enterobius vermicularis</name>
    <name type="common">Human pinworm</name>
    <dbReference type="NCBI Taxonomy" id="51028"/>
    <lineage>
        <taxon>Eukaryota</taxon>
        <taxon>Metazoa</taxon>
        <taxon>Ecdysozoa</taxon>
        <taxon>Nematoda</taxon>
        <taxon>Chromadorea</taxon>
        <taxon>Rhabditida</taxon>
        <taxon>Spirurina</taxon>
        <taxon>Oxyuridomorpha</taxon>
        <taxon>Oxyuroidea</taxon>
        <taxon>Oxyuridae</taxon>
        <taxon>Enterobius</taxon>
    </lineage>
</organism>
<evidence type="ECO:0000313" key="3">
    <source>
        <dbReference type="Proteomes" id="UP000274131"/>
    </source>
</evidence>
<evidence type="ECO:0000313" key="2">
    <source>
        <dbReference type="EMBL" id="VDD92787.1"/>
    </source>
</evidence>
<reference evidence="2 3" key="2">
    <citation type="submission" date="2018-10" db="EMBL/GenBank/DDBJ databases">
        <authorList>
            <consortium name="Pathogen Informatics"/>
        </authorList>
    </citation>
    <scope>NUCLEOTIDE SEQUENCE [LARGE SCALE GENOMIC DNA]</scope>
</reference>
<keyword evidence="3" id="KW-1185">Reference proteome</keyword>
<reference evidence="4" key="1">
    <citation type="submission" date="2017-02" db="UniProtKB">
        <authorList>
            <consortium name="WormBaseParasite"/>
        </authorList>
    </citation>
    <scope>IDENTIFICATION</scope>
</reference>